<dbReference type="Gene3D" id="3.40.50.1820">
    <property type="entry name" value="alpha/beta hydrolase"/>
    <property type="match status" value="1"/>
</dbReference>
<dbReference type="InterPro" id="IPR001375">
    <property type="entry name" value="Peptidase_S9_cat"/>
</dbReference>
<dbReference type="Pfam" id="PF00326">
    <property type="entry name" value="Peptidase_S9"/>
    <property type="match status" value="1"/>
</dbReference>
<accession>A0A1B7LXE6</accession>
<dbReference type="SUPFAM" id="SSF53474">
    <property type="entry name" value="alpha/beta-Hydrolases"/>
    <property type="match status" value="1"/>
</dbReference>
<dbReference type="GO" id="GO:0004252">
    <property type="term" value="F:serine-type endopeptidase activity"/>
    <property type="evidence" value="ECO:0007669"/>
    <property type="project" value="TreeGrafter"/>
</dbReference>
<dbReference type="Proteomes" id="UP000078292">
    <property type="component" value="Unassembled WGS sequence"/>
</dbReference>
<keyword evidence="4" id="KW-1185">Reference proteome</keyword>
<organism evidence="3 4">
    <name type="scientific">Enteractinococcus helveticum</name>
    <dbReference type="NCBI Taxonomy" id="1837282"/>
    <lineage>
        <taxon>Bacteria</taxon>
        <taxon>Bacillati</taxon>
        <taxon>Actinomycetota</taxon>
        <taxon>Actinomycetes</taxon>
        <taxon>Micrococcales</taxon>
        <taxon>Micrococcaceae</taxon>
    </lineage>
</organism>
<dbReference type="PANTHER" id="PTHR42776">
    <property type="entry name" value="SERINE PEPTIDASE S9 FAMILY MEMBER"/>
    <property type="match status" value="1"/>
</dbReference>
<sequence length="688" mass="74701">MGKMTNTAFDAVLTTLLDSPRLTGLTVKSGRILTTVQQLKQDGTGYVSQLWDVTDTPVQLTYGDDSVSAVEQAEDGQVFFLSSRAGTANDPDAPSEAGAKLWVLPPAGEPRVVAQRTWGFTGLKVANTKLVVTMQWHSGATTHDEHEELAATRNDAKVTGVLYSTFPTRYWDHDLPAGRTVLGIAPIPKPGQLPEFIRINLPPGRLLNWHLDTAATFALVTMSQHRGNTPDEVETQVIYRVDFMTGQAIELLASTPQHEYSAGAISPDSMRAVVSISTPWREGTNLAVTAGLMELPSGQVQPLWSQLDRWVWPDWLTNAHLVAACDDQGAGAIYVGHRDEHLPTRLTAPVDTWQAHDALDAARVYDAVTTDTDANTDDEATVYAIASGIAASPQLVRFSFSPAAPVATDPVVVDTAVDALDSPGRLDTLSTTAQDGTTVRSWLRLPDGDGPFPLLVMVHGGPWGSWNAWTYRWNSDPFVAAGYAVLLPDPAISTGYGQHMIERGNQQLGGTPFTDLLALIDAAEARQDIDATKTALAGGSYGGYMANWVAGHTGDRFRCIVTHASLWDTIAMGQTTDNAVWDRAMAPQSQYSPHLHAGEIAVPMLVIHGDKDYRVPIGQAQQLWHALHTVTPPIADDDGNTAHRYLYFPDEGHWILSRGNAEAWYRVFCNFLDVHVHGASEQLPSQLG</sequence>
<name>A0A1B7LXE6_9MICC</name>
<evidence type="ECO:0000256" key="1">
    <source>
        <dbReference type="ARBA" id="ARBA00022801"/>
    </source>
</evidence>
<protein>
    <recommendedName>
        <fullName evidence="2">Peptidase S9 prolyl oligopeptidase catalytic domain-containing protein</fullName>
    </recommendedName>
</protein>
<evidence type="ECO:0000313" key="4">
    <source>
        <dbReference type="Proteomes" id="UP000078292"/>
    </source>
</evidence>
<dbReference type="InterPro" id="IPR029058">
    <property type="entry name" value="AB_hydrolase_fold"/>
</dbReference>
<comment type="caution">
    <text evidence="3">The sequence shown here is derived from an EMBL/GenBank/DDBJ whole genome shotgun (WGS) entry which is preliminary data.</text>
</comment>
<reference evidence="3 4" key="1">
    <citation type="submission" date="2016-04" db="EMBL/GenBank/DDBJ databases">
        <title>First whole genome shotgun sequence of the bacterium Enteractinococcus sp. strain UASWS1574.</title>
        <authorList>
            <person name="Crovadore J."/>
            <person name="Chablais R."/>
            <person name="Lefort F."/>
        </authorList>
    </citation>
    <scope>NUCLEOTIDE SEQUENCE [LARGE SCALE GENOMIC DNA]</scope>
    <source>
        <strain evidence="3 4">UASWS1574</strain>
    </source>
</reference>
<gene>
    <name evidence="3" type="ORF">A6F49_13940</name>
</gene>
<dbReference type="AlphaFoldDB" id="A0A1B7LXE6"/>
<proteinExistence type="predicted"/>
<evidence type="ECO:0000313" key="3">
    <source>
        <dbReference type="EMBL" id="OAV59856.1"/>
    </source>
</evidence>
<dbReference type="PANTHER" id="PTHR42776:SF4">
    <property type="entry name" value="ACYLAMINO-ACID-RELEASING ENZYME"/>
    <property type="match status" value="1"/>
</dbReference>
<dbReference type="SUPFAM" id="SSF82171">
    <property type="entry name" value="DPP6 N-terminal domain-like"/>
    <property type="match status" value="1"/>
</dbReference>
<feature type="domain" description="Peptidase S9 prolyl oligopeptidase catalytic" evidence="2">
    <location>
        <begin position="469"/>
        <end position="676"/>
    </location>
</feature>
<evidence type="ECO:0000259" key="2">
    <source>
        <dbReference type="Pfam" id="PF00326"/>
    </source>
</evidence>
<dbReference type="GO" id="GO:0006508">
    <property type="term" value="P:proteolysis"/>
    <property type="evidence" value="ECO:0007669"/>
    <property type="project" value="InterPro"/>
</dbReference>
<keyword evidence="1" id="KW-0378">Hydrolase</keyword>
<dbReference type="EMBL" id="LXEY01000021">
    <property type="protein sequence ID" value="OAV59856.1"/>
    <property type="molecule type" value="Genomic_DNA"/>
</dbReference>
<dbReference type="STRING" id="1837282.A6F49_13940"/>